<sequence>MSELRTWLSGIPEDKLDKHFASVDAEEIARMLGQASDAELKELIADESIRQAALSAGFGRFADFAVPEQLKTMDGVVRFVVRRDRGVDETYDAHFGNATVEVKPAGADAPDVTISTDALTFLRLLSGTASAALLVLQGTIKVSGDEQLALQTGGVFRVPGQEGVAVDPTALDAVQVAGVIAKAKDSHLQDVMRGGFRNVVLDEIFRRFPEYLNQRSADKLKLAACFKIGGGPDGDDRYLVEIDHGKCTVTPEGEGERSVTIALGGAEFLKLATGNLNPTIAFMKGRLKVKGDLASALALSGAVRIPSAKG</sequence>
<dbReference type="RefSeq" id="WP_309970758.1">
    <property type="nucleotide sequence ID" value="NZ_JAVDWH010000001.1"/>
</dbReference>
<dbReference type="SUPFAM" id="SSF55718">
    <property type="entry name" value="SCP-like"/>
    <property type="match status" value="2"/>
</dbReference>
<reference evidence="2 3" key="1">
    <citation type="submission" date="2023-07" db="EMBL/GenBank/DDBJ databases">
        <title>Sorghum-associated microbial communities from plants grown in Nebraska, USA.</title>
        <authorList>
            <person name="Schachtman D."/>
        </authorList>
    </citation>
    <scope>NUCLEOTIDE SEQUENCE [LARGE SCALE GENOMIC DNA]</scope>
    <source>
        <strain evidence="2 3">BE248</strain>
    </source>
</reference>
<dbReference type="PANTHER" id="PTHR10094:SF25">
    <property type="entry name" value="SCP2 STEROL-BINDING DOMAIN-CONTAINING PROTEIN 1"/>
    <property type="match status" value="1"/>
</dbReference>
<proteinExistence type="predicted"/>
<accession>A0ABU1UQ76</accession>
<dbReference type="PANTHER" id="PTHR10094">
    <property type="entry name" value="STEROL CARRIER PROTEIN 2 SCP-2 FAMILY PROTEIN"/>
    <property type="match status" value="1"/>
</dbReference>
<dbReference type="InterPro" id="IPR036527">
    <property type="entry name" value="SCP2_sterol-bd_dom_sf"/>
</dbReference>
<gene>
    <name evidence="2" type="ORF">J2X11_002170</name>
</gene>
<feature type="domain" description="SCP2" evidence="1">
    <location>
        <begin position="66"/>
        <end position="156"/>
    </location>
</feature>
<dbReference type="InterPro" id="IPR003033">
    <property type="entry name" value="SCP2_sterol-bd_dom"/>
</dbReference>
<dbReference type="Proteomes" id="UP001257739">
    <property type="component" value="Unassembled WGS sequence"/>
</dbReference>
<dbReference type="EMBL" id="JAVDWH010000001">
    <property type="protein sequence ID" value="MDR7087331.1"/>
    <property type="molecule type" value="Genomic_DNA"/>
</dbReference>
<protein>
    <submittedName>
        <fullName evidence="2">Sterol carrier protein</fullName>
    </submittedName>
</protein>
<organism evidence="2 3">
    <name type="scientific">Aeromicrobium panaciterrae</name>
    <dbReference type="NCBI Taxonomy" id="363861"/>
    <lineage>
        <taxon>Bacteria</taxon>
        <taxon>Bacillati</taxon>
        <taxon>Actinomycetota</taxon>
        <taxon>Actinomycetes</taxon>
        <taxon>Propionibacteriales</taxon>
        <taxon>Nocardioidaceae</taxon>
        <taxon>Aeromicrobium</taxon>
    </lineage>
</organism>
<name>A0ABU1UQ76_9ACTN</name>
<dbReference type="Gene3D" id="3.30.1050.10">
    <property type="entry name" value="SCP2 sterol-binding domain"/>
    <property type="match status" value="2"/>
</dbReference>
<comment type="caution">
    <text evidence="2">The sequence shown here is derived from an EMBL/GenBank/DDBJ whole genome shotgun (WGS) entry which is preliminary data.</text>
</comment>
<feature type="domain" description="SCP2" evidence="1">
    <location>
        <begin position="217"/>
        <end position="302"/>
    </location>
</feature>
<keyword evidence="3" id="KW-1185">Reference proteome</keyword>
<evidence type="ECO:0000259" key="1">
    <source>
        <dbReference type="Pfam" id="PF02036"/>
    </source>
</evidence>
<evidence type="ECO:0000313" key="3">
    <source>
        <dbReference type="Proteomes" id="UP001257739"/>
    </source>
</evidence>
<dbReference type="Pfam" id="PF02036">
    <property type="entry name" value="SCP2"/>
    <property type="match status" value="2"/>
</dbReference>
<evidence type="ECO:0000313" key="2">
    <source>
        <dbReference type="EMBL" id="MDR7087331.1"/>
    </source>
</evidence>